<dbReference type="InterPro" id="IPR006578">
    <property type="entry name" value="MADF-dom"/>
</dbReference>
<evidence type="ECO:0000256" key="1">
    <source>
        <dbReference type="SAM" id="MobiDB-lite"/>
    </source>
</evidence>
<dbReference type="SMART" id="SM00595">
    <property type="entry name" value="MADF"/>
    <property type="match status" value="1"/>
</dbReference>
<dbReference type="PROSITE" id="PS51029">
    <property type="entry name" value="MADF"/>
    <property type="match status" value="1"/>
</dbReference>
<organism evidence="2 3">
    <name type="scientific">Apolygus lucorum</name>
    <name type="common">Small green plant bug</name>
    <name type="synonym">Lygocoris lucorum</name>
    <dbReference type="NCBI Taxonomy" id="248454"/>
    <lineage>
        <taxon>Eukaryota</taxon>
        <taxon>Metazoa</taxon>
        <taxon>Ecdysozoa</taxon>
        <taxon>Arthropoda</taxon>
        <taxon>Hexapoda</taxon>
        <taxon>Insecta</taxon>
        <taxon>Pterygota</taxon>
        <taxon>Neoptera</taxon>
        <taxon>Paraneoptera</taxon>
        <taxon>Hemiptera</taxon>
        <taxon>Heteroptera</taxon>
        <taxon>Panheteroptera</taxon>
        <taxon>Cimicomorpha</taxon>
        <taxon>Miridae</taxon>
        <taxon>Mirini</taxon>
        <taxon>Apolygus</taxon>
    </lineage>
</organism>
<accession>A0A6A4IQY1</accession>
<feature type="region of interest" description="Disordered" evidence="1">
    <location>
        <begin position="167"/>
        <end position="191"/>
    </location>
</feature>
<dbReference type="PANTHER" id="PTHR21505:SF8">
    <property type="entry name" value="DPT-YFP REPRESSOR BY OVEREXPRESSION, ISOFORM D-RELATED"/>
    <property type="match status" value="1"/>
</dbReference>
<gene>
    <name evidence="2" type="ORF">GE061_005626</name>
</gene>
<proteinExistence type="predicted"/>
<sequence length="297" mass="34319">MEWSEKLTLEFLNLFAKEPIIWDPHHPGHKDRNVVHDGWKRIQNQLSTNYSVAELKKKRENLMATYRKCVKKIENSSYGGTNDVYKPEWFAFEKMESFLRSIYTPKSKLRDENVIFQINSMKQDEEVKREPEDECDDTMLSYSSQRSNEENPLSPVDRLAVCDDENMQPSAADNDQQYDPANGDPVATSPTHQYADENFRLTSSPSPSIRIAEGSSTRMHLKKSTSINNDDPAVQRPSKRQRLDDEDRFDLIGRTFAMKMRGLPKNQMLIAERLMNETLFRAEMGLLTLNYRLAGGA</sequence>
<feature type="region of interest" description="Disordered" evidence="1">
    <location>
        <begin position="216"/>
        <end position="241"/>
    </location>
</feature>
<evidence type="ECO:0000313" key="3">
    <source>
        <dbReference type="Proteomes" id="UP000466442"/>
    </source>
</evidence>
<feature type="compositionally biased region" description="Polar residues" evidence="1">
    <location>
        <begin position="167"/>
        <end position="179"/>
    </location>
</feature>
<feature type="region of interest" description="Disordered" evidence="1">
    <location>
        <begin position="123"/>
        <end position="154"/>
    </location>
</feature>
<dbReference type="Pfam" id="PF10545">
    <property type="entry name" value="MADF_DNA_bdg"/>
    <property type="match status" value="1"/>
</dbReference>
<keyword evidence="3" id="KW-1185">Reference proteome</keyword>
<feature type="compositionally biased region" description="Polar residues" evidence="1">
    <location>
        <begin position="216"/>
        <end position="229"/>
    </location>
</feature>
<dbReference type="PANTHER" id="PTHR21505">
    <property type="entry name" value="MADF DOMAIN-CONTAINING PROTEIN-RELATED"/>
    <property type="match status" value="1"/>
</dbReference>
<evidence type="ECO:0000313" key="2">
    <source>
        <dbReference type="EMBL" id="KAF6201179.1"/>
    </source>
</evidence>
<name>A0A6A4IQY1_APOLU</name>
<dbReference type="EMBL" id="WIXP02000013">
    <property type="protein sequence ID" value="KAF6201179.1"/>
    <property type="molecule type" value="Genomic_DNA"/>
</dbReference>
<dbReference type="AlphaFoldDB" id="A0A6A4IQY1"/>
<dbReference type="OrthoDB" id="6628055at2759"/>
<reference evidence="2" key="1">
    <citation type="journal article" date="2021" name="Mol. Ecol. Resour.">
        <title>Apolygus lucorum genome provides insights into omnivorousness and mesophyll feeding.</title>
        <authorList>
            <person name="Liu Y."/>
            <person name="Liu H."/>
            <person name="Wang H."/>
            <person name="Huang T."/>
            <person name="Liu B."/>
            <person name="Yang B."/>
            <person name="Yin L."/>
            <person name="Li B."/>
            <person name="Zhang Y."/>
            <person name="Zhang S."/>
            <person name="Jiang F."/>
            <person name="Zhang X."/>
            <person name="Ren Y."/>
            <person name="Wang B."/>
            <person name="Wang S."/>
            <person name="Lu Y."/>
            <person name="Wu K."/>
            <person name="Fan W."/>
            <person name="Wang G."/>
        </authorList>
    </citation>
    <scope>NUCLEOTIDE SEQUENCE</scope>
    <source>
        <strain evidence="2">12Hb</strain>
    </source>
</reference>
<dbReference type="Proteomes" id="UP000466442">
    <property type="component" value="Unassembled WGS sequence"/>
</dbReference>
<comment type="caution">
    <text evidence="2">The sequence shown here is derived from an EMBL/GenBank/DDBJ whole genome shotgun (WGS) entry which is preliminary data.</text>
</comment>
<protein>
    <submittedName>
        <fullName evidence="2">Uncharacterized protein</fullName>
    </submittedName>
</protein>